<evidence type="ECO:0000259" key="6">
    <source>
        <dbReference type="Pfam" id="PF08356"/>
    </source>
</evidence>
<evidence type="ECO:0000256" key="2">
    <source>
        <dbReference type="ARBA" id="ARBA00022723"/>
    </source>
</evidence>
<dbReference type="InterPro" id="IPR018247">
    <property type="entry name" value="EF_Hand_1_Ca_BS"/>
</dbReference>
<proteinExistence type="predicted"/>
<accession>A0ABR2C5H0</accession>
<evidence type="ECO:0000313" key="8">
    <source>
        <dbReference type="Proteomes" id="UP001472677"/>
    </source>
</evidence>
<organism evidence="7 8">
    <name type="scientific">Hibiscus sabdariffa</name>
    <name type="common">roselle</name>
    <dbReference type="NCBI Taxonomy" id="183260"/>
    <lineage>
        <taxon>Eukaryota</taxon>
        <taxon>Viridiplantae</taxon>
        <taxon>Streptophyta</taxon>
        <taxon>Embryophyta</taxon>
        <taxon>Tracheophyta</taxon>
        <taxon>Spermatophyta</taxon>
        <taxon>Magnoliopsida</taxon>
        <taxon>eudicotyledons</taxon>
        <taxon>Gunneridae</taxon>
        <taxon>Pentapetalae</taxon>
        <taxon>rosids</taxon>
        <taxon>malvids</taxon>
        <taxon>Malvales</taxon>
        <taxon>Malvaceae</taxon>
        <taxon>Malvoideae</taxon>
        <taxon>Hibiscus</taxon>
    </lineage>
</organism>
<reference evidence="7 8" key="1">
    <citation type="journal article" date="2024" name="G3 (Bethesda)">
        <title>Genome assembly of Hibiscus sabdariffa L. provides insights into metabolisms of medicinal natural products.</title>
        <authorList>
            <person name="Kim T."/>
        </authorList>
    </citation>
    <scope>NUCLEOTIDE SEQUENCE [LARGE SCALE GENOMIC DNA]</scope>
    <source>
        <strain evidence="7">TK-2024</strain>
        <tissue evidence="7">Old leaves</tissue>
    </source>
</reference>
<evidence type="ECO:0000313" key="7">
    <source>
        <dbReference type="EMBL" id="KAK8514542.1"/>
    </source>
</evidence>
<dbReference type="EMBL" id="JBBPBM010000066">
    <property type="protein sequence ID" value="KAK8514542.1"/>
    <property type="molecule type" value="Genomic_DNA"/>
</dbReference>
<dbReference type="InterPro" id="IPR013567">
    <property type="entry name" value="EF_hand_assoc_2"/>
</dbReference>
<name>A0ABR2C5H0_9ROSI</name>
<keyword evidence="8" id="KW-1185">Reference proteome</keyword>
<keyword evidence="5" id="KW-0472">Membrane</keyword>
<keyword evidence="3" id="KW-0677">Repeat</keyword>
<comment type="caution">
    <text evidence="7">The sequence shown here is derived from an EMBL/GenBank/DDBJ whole genome shotgun (WGS) entry which is preliminary data.</text>
</comment>
<evidence type="ECO:0000256" key="3">
    <source>
        <dbReference type="ARBA" id="ARBA00022737"/>
    </source>
</evidence>
<feature type="domain" description="EF hand associated type-2" evidence="6">
    <location>
        <begin position="200"/>
        <end position="256"/>
    </location>
</feature>
<evidence type="ECO:0000256" key="1">
    <source>
        <dbReference type="ARBA" id="ARBA00004370"/>
    </source>
</evidence>
<dbReference type="PANTHER" id="PTHR46819">
    <property type="entry name" value="EF-HAND CALCIUM-BINDING DOMAIN-CONTAINING PROTEIN 7"/>
    <property type="match status" value="1"/>
</dbReference>
<gene>
    <name evidence="7" type="ORF">V6N12_057443</name>
</gene>
<dbReference type="SUPFAM" id="SSF47473">
    <property type="entry name" value="EF-hand"/>
    <property type="match status" value="1"/>
</dbReference>
<dbReference type="PROSITE" id="PS00018">
    <property type="entry name" value="EF_HAND_1"/>
    <property type="match status" value="1"/>
</dbReference>
<comment type="subcellular location">
    <subcellularLocation>
        <location evidence="1">Membrane</location>
    </subcellularLocation>
</comment>
<dbReference type="Proteomes" id="UP001472677">
    <property type="component" value="Unassembled WGS sequence"/>
</dbReference>
<dbReference type="InterPro" id="IPR011992">
    <property type="entry name" value="EF-hand-dom_pair"/>
</dbReference>
<sequence>MGLLEDDSTMGLLVHPRDKVMQTKVTENSMELQDKKIHNGYFMSIEGQFNDGSNNVVVDELTLSVVGSDKALKIVYLVFLVISEKLHVIVLHCKLNLRDDQQHMSLEQVMSPVMQQYGEIGTCIEYSAYKHIQILEVFYYTKKAVFYSIGMLFDQETQTLKLRCVRSLKRNFNLWDYDRDGTLGNAELNNFQVKCFNALLQPLGIVGAERVVQDKLIEGVNECCLTLTDFLFLHALFIENGHLETTWNVLTRFKRTLIQSVELTNEAIEFLKGFYELFYSDLDTNICPIEVKDVFSTSLENPWNDALFKDVAGKNCSASLENPLNHLMYFFRVVIYDILRLSS</sequence>
<keyword evidence="2" id="KW-0479">Metal-binding</keyword>
<dbReference type="PANTHER" id="PTHR46819:SF1">
    <property type="entry name" value="EF-HAND CALCIUM-BINDING DOMAIN-CONTAINING PROTEIN 7"/>
    <property type="match status" value="1"/>
</dbReference>
<dbReference type="Gene3D" id="1.10.238.10">
    <property type="entry name" value="EF-hand"/>
    <property type="match status" value="2"/>
</dbReference>
<evidence type="ECO:0000256" key="4">
    <source>
        <dbReference type="ARBA" id="ARBA00022837"/>
    </source>
</evidence>
<keyword evidence="4" id="KW-0106">Calcium</keyword>
<dbReference type="Pfam" id="PF08356">
    <property type="entry name" value="EF_assoc_2"/>
    <property type="match status" value="1"/>
</dbReference>
<evidence type="ECO:0000256" key="5">
    <source>
        <dbReference type="ARBA" id="ARBA00023136"/>
    </source>
</evidence>
<protein>
    <recommendedName>
        <fullName evidence="6">EF hand associated type-2 domain-containing protein</fullName>
    </recommendedName>
</protein>
<dbReference type="InterPro" id="IPR052266">
    <property type="entry name" value="Miro-EF-hand_domain"/>
</dbReference>